<accession>A0AAW0F6X1</accession>
<proteinExistence type="predicted"/>
<evidence type="ECO:0000313" key="2">
    <source>
        <dbReference type="EMBL" id="KAK7201487.1"/>
    </source>
</evidence>
<feature type="compositionally biased region" description="Low complexity" evidence="1">
    <location>
        <begin position="24"/>
        <end position="103"/>
    </location>
</feature>
<reference evidence="2 3" key="1">
    <citation type="journal article" date="2021" name="MBio">
        <title>A New Model Trypanosomatid, Novymonas esmeraldas: Genomic Perception of Its 'Candidatus Pandoraea novymonadis' Endosymbiont.</title>
        <authorList>
            <person name="Zakharova A."/>
            <person name="Saura A."/>
            <person name="Butenko A."/>
            <person name="Podesvova L."/>
            <person name="Warmusova S."/>
            <person name="Kostygov A.Y."/>
            <person name="Nenarokova A."/>
            <person name="Lukes J."/>
            <person name="Opperdoes F.R."/>
            <person name="Yurchenko V."/>
        </authorList>
    </citation>
    <scope>NUCLEOTIDE SEQUENCE [LARGE SCALE GENOMIC DNA]</scope>
    <source>
        <strain evidence="2 3">E262AT.01</strain>
    </source>
</reference>
<name>A0AAW0F6X1_9TRYP</name>
<organism evidence="2 3">
    <name type="scientific">Novymonas esmeraldas</name>
    <dbReference type="NCBI Taxonomy" id="1808958"/>
    <lineage>
        <taxon>Eukaryota</taxon>
        <taxon>Discoba</taxon>
        <taxon>Euglenozoa</taxon>
        <taxon>Kinetoplastea</taxon>
        <taxon>Metakinetoplastina</taxon>
        <taxon>Trypanosomatida</taxon>
        <taxon>Trypanosomatidae</taxon>
        <taxon>Novymonas</taxon>
    </lineage>
</organism>
<evidence type="ECO:0000256" key="1">
    <source>
        <dbReference type="SAM" id="MobiDB-lite"/>
    </source>
</evidence>
<feature type="region of interest" description="Disordered" evidence="1">
    <location>
        <begin position="352"/>
        <end position="371"/>
    </location>
</feature>
<evidence type="ECO:0000313" key="3">
    <source>
        <dbReference type="Proteomes" id="UP001430356"/>
    </source>
</evidence>
<dbReference type="AlphaFoldDB" id="A0AAW0F6X1"/>
<protein>
    <submittedName>
        <fullName evidence="2">Uncharacterized protein</fullName>
    </submittedName>
</protein>
<gene>
    <name evidence="2" type="ORF">NESM_000211900</name>
</gene>
<dbReference type="EMBL" id="JAECZO010000015">
    <property type="protein sequence ID" value="KAK7201487.1"/>
    <property type="molecule type" value="Genomic_DNA"/>
</dbReference>
<feature type="region of interest" description="Disordered" evidence="1">
    <location>
        <begin position="1"/>
        <end position="123"/>
    </location>
</feature>
<sequence>MQVRRDVRQQMPTSAASAHRKRASLVSASFSSSSPASSSYGDYSYYSEGSGSYRPTSSEPTTSSSTSASVRSAASTATRASAGTRSSLSQTSSSPLTPPAALSRRVAARPATSTPDLDSEAAARAPAAAAATAGALVPTSVDVAPVSPYHFSEEELLRFPSPAEGEAATPTHTSEEGCCRGGHAAGVLETIVTVPIAVPPPPEEAQRRRDEGGLPYPSHLTFHLVPGPPPSPGSGPGEGGVGGTDLHAPVCGVEGAATPARAHKTFLPFCHTFFHRRRDAAQRTAEAHAAMRQRSHHEALRSHHVPLVKFRTTRERDGAGVVAAGDGNTLPRVEEAAGYRVLQDDVMGAEARPSKLRKAMRQQQRPASGLRLRTSYAFGRRAGGGPGGAGQSAYLRDGDPQRFWIAQLHERAHVHLEPIETQ</sequence>
<keyword evidence="3" id="KW-1185">Reference proteome</keyword>
<comment type="caution">
    <text evidence="2">The sequence shown here is derived from an EMBL/GenBank/DDBJ whole genome shotgun (WGS) entry which is preliminary data.</text>
</comment>
<dbReference type="Proteomes" id="UP001430356">
    <property type="component" value="Unassembled WGS sequence"/>
</dbReference>